<reference evidence="2" key="1">
    <citation type="submission" date="2021-10" db="EMBL/GenBank/DDBJ databases">
        <title>Streptomyces nigrumlapis sp.nov.,an antimicrobial producing actinobacterium isolated from Black Gobi rocks.</title>
        <authorList>
            <person name="Wen Y."/>
            <person name="Zhang W."/>
            <person name="Liu X.G."/>
        </authorList>
    </citation>
    <scope>NUCLEOTIDE SEQUENCE</scope>
    <source>
        <strain evidence="2">ST13-2-2</strain>
    </source>
</reference>
<dbReference type="EMBL" id="CP086322">
    <property type="protein sequence ID" value="UQA96921.1"/>
    <property type="molecule type" value="Genomic_DNA"/>
</dbReference>
<proteinExistence type="predicted"/>
<protein>
    <submittedName>
        <fullName evidence="2">Uncharacterized protein</fullName>
    </submittedName>
</protein>
<gene>
    <name evidence="2" type="ORF">K9S39_38140</name>
</gene>
<sequence length="61" mass="6280">MSAARRGRQPGEGARAAVSPADGLNSGLRSAELTPHLRLAALCAALLCRQGAESGVHDNRD</sequence>
<organism evidence="2 3">
    <name type="scientific">Streptomyces halobius</name>
    <dbReference type="NCBI Taxonomy" id="2879846"/>
    <lineage>
        <taxon>Bacteria</taxon>
        <taxon>Bacillati</taxon>
        <taxon>Actinomycetota</taxon>
        <taxon>Actinomycetes</taxon>
        <taxon>Kitasatosporales</taxon>
        <taxon>Streptomycetaceae</taxon>
        <taxon>Streptomyces</taxon>
    </lineage>
</organism>
<dbReference type="Proteomes" id="UP000830115">
    <property type="component" value="Chromosome"/>
</dbReference>
<evidence type="ECO:0000256" key="1">
    <source>
        <dbReference type="SAM" id="MobiDB-lite"/>
    </source>
</evidence>
<evidence type="ECO:0000313" key="2">
    <source>
        <dbReference type="EMBL" id="UQA96921.1"/>
    </source>
</evidence>
<dbReference type="RefSeq" id="WP_248867840.1">
    <property type="nucleotide sequence ID" value="NZ_CP086322.1"/>
</dbReference>
<keyword evidence="3" id="KW-1185">Reference proteome</keyword>
<feature type="region of interest" description="Disordered" evidence="1">
    <location>
        <begin position="1"/>
        <end position="28"/>
    </location>
</feature>
<evidence type="ECO:0000313" key="3">
    <source>
        <dbReference type="Proteomes" id="UP000830115"/>
    </source>
</evidence>
<name>A0ABY4MGI7_9ACTN</name>
<accession>A0ABY4MGI7</accession>